<gene>
    <name evidence="1" type="ORF">IV49_GL000660</name>
</gene>
<dbReference type="AlphaFoldDB" id="A0A0R2HFJ2"/>
<dbReference type="EMBL" id="JQBL01000002">
    <property type="protein sequence ID" value="KRN51198.1"/>
    <property type="molecule type" value="Genomic_DNA"/>
</dbReference>
<proteinExistence type="predicted"/>
<dbReference type="InterPro" id="IPR029058">
    <property type="entry name" value="AB_hydrolase_fold"/>
</dbReference>
<organism evidence="1 2">
    <name type="scientific">Kandleria vitulina DSM 20405</name>
    <dbReference type="NCBI Taxonomy" id="1410657"/>
    <lineage>
        <taxon>Bacteria</taxon>
        <taxon>Bacillati</taxon>
        <taxon>Bacillota</taxon>
        <taxon>Erysipelotrichia</taxon>
        <taxon>Erysipelotrichales</taxon>
        <taxon>Coprobacillaceae</taxon>
        <taxon>Kandleria</taxon>
    </lineage>
</organism>
<dbReference type="Pfam" id="PF00756">
    <property type="entry name" value="Esterase"/>
    <property type="match status" value="1"/>
</dbReference>
<dbReference type="PANTHER" id="PTHR48098:SF6">
    <property type="entry name" value="FERRI-BACILLIBACTIN ESTERASE BESA"/>
    <property type="match status" value="1"/>
</dbReference>
<dbReference type="SUPFAM" id="SSF53474">
    <property type="entry name" value="alpha/beta-Hydrolases"/>
    <property type="match status" value="1"/>
</dbReference>
<reference evidence="1 2" key="1">
    <citation type="journal article" date="2015" name="Genome Announc.">
        <title>Expanding the biotechnology potential of lactobacilli through comparative genomics of 213 strains and associated genera.</title>
        <authorList>
            <person name="Sun Z."/>
            <person name="Harris H.M."/>
            <person name="McCann A."/>
            <person name="Guo C."/>
            <person name="Argimon S."/>
            <person name="Zhang W."/>
            <person name="Yang X."/>
            <person name="Jeffery I.B."/>
            <person name="Cooney J.C."/>
            <person name="Kagawa T.F."/>
            <person name="Liu W."/>
            <person name="Song Y."/>
            <person name="Salvetti E."/>
            <person name="Wrobel A."/>
            <person name="Rasinkangas P."/>
            <person name="Parkhill J."/>
            <person name="Rea M.C."/>
            <person name="O'Sullivan O."/>
            <person name="Ritari J."/>
            <person name="Douillard F.P."/>
            <person name="Paul Ross R."/>
            <person name="Yang R."/>
            <person name="Briner A.E."/>
            <person name="Felis G.E."/>
            <person name="de Vos W.M."/>
            <person name="Barrangou R."/>
            <person name="Klaenhammer T.R."/>
            <person name="Caufield P.W."/>
            <person name="Cui Y."/>
            <person name="Zhang H."/>
            <person name="O'Toole P.W."/>
        </authorList>
    </citation>
    <scope>NUCLEOTIDE SEQUENCE [LARGE SCALE GENOMIC DNA]</scope>
    <source>
        <strain evidence="1 2">DSM 20405</strain>
    </source>
</reference>
<evidence type="ECO:0000313" key="2">
    <source>
        <dbReference type="Proteomes" id="UP000051841"/>
    </source>
</evidence>
<dbReference type="InterPro" id="IPR000801">
    <property type="entry name" value="Esterase-like"/>
</dbReference>
<dbReference type="Proteomes" id="UP000051841">
    <property type="component" value="Unassembled WGS sequence"/>
</dbReference>
<dbReference type="RefSeq" id="WP_031588796.1">
    <property type="nucleotide sequence ID" value="NZ_JNKN01000005.1"/>
</dbReference>
<keyword evidence="2" id="KW-1185">Reference proteome</keyword>
<accession>A0A0R2HFJ2</accession>
<dbReference type="InterPro" id="IPR050583">
    <property type="entry name" value="Mycobacterial_A85_antigen"/>
</dbReference>
<sequence>MYTTHIKDKHIALYPSSEKDAPLIVLHVFEENESIYEAIKEKTSQPFSLLVIAHLDWDADMSPWIAPPLFKGDHGCSGKANLYLETLLNEIMPWALSHLENKPTYKALAGYSLAGLFSIYALYHTDIFSRIASASGSFWFPNFLEYVKDHELKVEPDYIYFSLGDKEARTRHALLKTVEEHTSSLVSYYKEKGIKTDFEMNPGNHIQDAMNRMAKAIASLLEETLS</sequence>
<dbReference type="PATRIC" id="fig|1410657.5.peg.687"/>
<evidence type="ECO:0000313" key="1">
    <source>
        <dbReference type="EMBL" id="KRN51198.1"/>
    </source>
</evidence>
<dbReference type="Gene3D" id="3.40.50.1820">
    <property type="entry name" value="alpha/beta hydrolase"/>
    <property type="match status" value="1"/>
</dbReference>
<protein>
    <recommendedName>
        <fullName evidence="3">Esterase</fullName>
    </recommendedName>
</protein>
<evidence type="ECO:0008006" key="3">
    <source>
        <dbReference type="Google" id="ProtNLM"/>
    </source>
</evidence>
<name>A0A0R2HFJ2_9FIRM</name>
<dbReference type="PANTHER" id="PTHR48098">
    <property type="entry name" value="ENTEROCHELIN ESTERASE-RELATED"/>
    <property type="match status" value="1"/>
</dbReference>
<comment type="caution">
    <text evidence="1">The sequence shown here is derived from an EMBL/GenBank/DDBJ whole genome shotgun (WGS) entry which is preliminary data.</text>
</comment>